<keyword evidence="2" id="KW-1185">Reference proteome</keyword>
<name>A0ABW0D541_STRFI</name>
<sequence length="269" mass="31044">MHQDYRELSLDELESVEKQTLRTIVQALQQYSKEAKSIFETTAADSSGEVIVLAEDITQYALEVAETYPINRRFAGFIDYKRVRWLPSPHGLLPQVLLVDAKASTEKNRDTLQRSQLPMDAEFRNTSSGEVVTMEAGVIPHLMLQSANDGVLPAVTTSIFVHFYYRELKDVEGRYRELKSIYVLSLPHARLKQRYNPDPDTSFFGAGKHSPARGEVARIRVYFDRLKEACPWRLQELHYSADSEYTQPRWRDLNDAGHEVTKEFLFLER</sequence>
<dbReference type="InterPro" id="IPR043117">
    <property type="entry name" value="Restrct_endonuc_II_SfiI_dom2"/>
</dbReference>
<dbReference type="EC" id="3.1.21.-" evidence="1"/>
<accession>A0ABW0D541</accession>
<dbReference type="EMBL" id="JBHSKL010000011">
    <property type="protein sequence ID" value="MFC5225138.1"/>
    <property type="molecule type" value="Genomic_DNA"/>
</dbReference>
<dbReference type="GO" id="GO:0016787">
    <property type="term" value="F:hydrolase activity"/>
    <property type="evidence" value="ECO:0007669"/>
    <property type="project" value="UniProtKB-KW"/>
</dbReference>
<keyword evidence="1" id="KW-0255">Endonuclease</keyword>
<evidence type="ECO:0000313" key="2">
    <source>
        <dbReference type="Proteomes" id="UP001596156"/>
    </source>
</evidence>
<evidence type="ECO:0000313" key="1">
    <source>
        <dbReference type="EMBL" id="MFC5225138.1"/>
    </source>
</evidence>
<dbReference type="Proteomes" id="UP001596156">
    <property type="component" value="Unassembled WGS sequence"/>
</dbReference>
<dbReference type="GO" id="GO:0004519">
    <property type="term" value="F:endonuclease activity"/>
    <property type="evidence" value="ECO:0007669"/>
    <property type="project" value="UniProtKB-KW"/>
</dbReference>
<keyword evidence="1" id="KW-0378">Hydrolase</keyword>
<reference evidence="2" key="1">
    <citation type="journal article" date="2019" name="Int. J. Syst. Evol. Microbiol.">
        <title>The Global Catalogue of Microorganisms (GCM) 10K type strain sequencing project: providing services to taxonomists for standard genome sequencing and annotation.</title>
        <authorList>
            <consortium name="The Broad Institute Genomics Platform"/>
            <consortium name="The Broad Institute Genome Sequencing Center for Infectious Disease"/>
            <person name="Wu L."/>
            <person name="Ma J."/>
        </authorList>
    </citation>
    <scope>NUCLEOTIDE SEQUENCE [LARGE SCALE GENOMIC DNA]</scope>
    <source>
        <strain evidence="2">CCM 8479</strain>
    </source>
</reference>
<proteinExistence type="predicted"/>
<dbReference type="InterPro" id="IPR043118">
    <property type="entry name" value="Restrct_endonuc_II_SfiI_dom1"/>
</dbReference>
<dbReference type="InterPro" id="IPR021580">
    <property type="entry name" value="Restrct_endonuc_II_SfiI"/>
</dbReference>
<comment type="caution">
    <text evidence="1">The sequence shown here is derived from an EMBL/GenBank/DDBJ whole genome shotgun (WGS) entry which is preliminary data.</text>
</comment>
<organism evidence="1 2">
    <name type="scientific">Streptomyces fimbriatus</name>
    <dbReference type="NCBI Taxonomy" id="68197"/>
    <lineage>
        <taxon>Bacteria</taxon>
        <taxon>Bacillati</taxon>
        <taxon>Actinomycetota</taxon>
        <taxon>Actinomycetes</taxon>
        <taxon>Kitasatosporales</taxon>
        <taxon>Streptomycetaceae</taxon>
        <taxon>Streptomyces</taxon>
    </lineage>
</organism>
<protein>
    <submittedName>
        <fullName evidence="1">SfiI family type II restriction endonuclease</fullName>
        <ecNumber evidence="1">3.1.21.-</ecNumber>
    </submittedName>
</protein>
<dbReference type="RefSeq" id="WP_344643560.1">
    <property type="nucleotide sequence ID" value="NZ_BAAASS010000004.1"/>
</dbReference>
<dbReference type="Gene3D" id="2.40.50.610">
    <property type="entry name" value="Type II restriction enzyme SfiI, DNA-recognition domain"/>
    <property type="match status" value="1"/>
</dbReference>
<keyword evidence="1" id="KW-0540">Nuclease</keyword>
<dbReference type="Pfam" id="PF11487">
    <property type="entry name" value="RestrictionSfiI"/>
    <property type="match status" value="1"/>
</dbReference>
<gene>
    <name evidence="1" type="ORF">ACFPN6_11080</name>
</gene>
<dbReference type="Gene3D" id="3.40.600.40">
    <property type="match status" value="1"/>
</dbReference>